<dbReference type="PANTHER" id="PTHR27003:SF460">
    <property type="entry name" value="RECEPTOR-LIKE PROTEIN KINASE FERONIA"/>
    <property type="match status" value="1"/>
</dbReference>
<gene>
    <name evidence="8" type="ORF">Acr_27g0009560</name>
</gene>
<dbReference type="Gene3D" id="1.10.510.10">
    <property type="entry name" value="Transferase(Phosphotransferase) domain 1"/>
    <property type="match status" value="3"/>
</dbReference>
<dbReference type="Gene3D" id="3.30.200.20">
    <property type="entry name" value="Phosphorylase Kinase, domain 1"/>
    <property type="match status" value="1"/>
</dbReference>
<keyword evidence="8" id="KW-0675">Receptor</keyword>
<dbReference type="SUPFAM" id="SSF56112">
    <property type="entry name" value="Protein kinase-like (PK-like)"/>
    <property type="match status" value="2"/>
</dbReference>
<organism evidence="8 9">
    <name type="scientific">Actinidia rufa</name>
    <dbReference type="NCBI Taxonomy" id="165716"/>
    <lineage>
        <taxon>Eukaryota</taxon>
        <taxon>Viridiplantae</taxon>
        <taxon>Streptophyta</taxon>
        <taxon>Embryophyta</taxon>
        <taxon>Tracheophyta</taxon>
        <taxon>Spermatophyta</taxon>
        <taxon>Magnoliopsida</taxon>
        <taxon>eudicotyledons</taxon>
        <taxon>Gunneridae</taxon>
        <taxon>Pentapetalae</taxon>
        <taxon>asterids</taxon>
        <taxon>Ericales</taxon>
        <taxon>Actinidiaceae</taxon>
        <taxon>Actinidia</taxon>
    </lineage>
</organism>
<evidence type="ECO:0000256" key="1">
    <source>
        <dbReference type="ARBA" id="ARBA00004479"/>
    </source>
</evidence>
<dbReference type="InterPro" id="IPR000719">
    <property type="entry name" value="Prot_kinase_dom"/>
</dbReference>
<dbReference type="GO" id="GO:0005524">
    <property type="term" value="F:ATP binding"/>
    <property type="evidence" value="ECO:0007669"/>
    <property type="project" value="UniProtKB-KW"/>
</dbReference>
<evidence type="ECO:0000256" key="5">
    <source>
        <dbReference type="ARBA" id="ARBA00022840"/>
    </source>
</evidence>
<evidence type="ECO:0000313" key="9">
    <source>
        <dbReference type="Proteomes" id="UP000585474"/>
    </source>
</evidence>
<evidence type="ECO:0000259" key="7">
    <source>
        <dbReference type="PROSITE" id="PS50011"/>
    </source>
</evidence>
<dbReference type="FunFam" id="2.60.120.430:FF:000003">
    <property type="entry name" value="FERONIA receptor-like kinase"/>
    <property type="match status" value="1"/>
</dbReference>
<comment type="subcellular location">
    <subcellularLocation>
        <location evidence="1">Membrane</location>
        <topology evidence="1">Single-pass type I membrane protein</topology>
    </subcellularLocation>
</comment>
<keyword evidence="5" id="KW-0067">ATP-binding</keyword>
<dbReference type="AlphaFoldDB" id="A0A7J0H7X8"/>
<keyword evidence="4" id="KW-0547">Nucleotide-binding</keyword>
<evidence type="ECO:0000256" key="2">
    <source>
        <dbReference type="ARBA" id="ARBA00022527"/>
    </source>
</evidence>
<dbReference type="GO" id="GO:0004714">
    <property type="term" value="F:transmembrane receptor protein tyrosine kinase activity"/>
    <property type="evidence" value="ECO:0007669"/>
    <property type="project" value="InterPro"/>
</dbReference>
<dbReference type="InterPro" id="IPR045272">
    <property type="entry name" value="ANXUR1/2-like"/>
</dbReference>
<evidence type="ECO:0000256" key="3">
    <source>
        <dbReference type="ARBA" id="ARBA00022679"/>
    </source>
</evidence>
<dbReference type="EMBL" id="BJWL01000027">
    <property type="protein sequence ID" value="GFZ19217.1"/>
    <property type="molecule type" value="Genomic_DNA"/>
</dbReference>
<dbReference type="PROSITE" id="PS50011">
    <property type="entry name" value="PROTEIN_KINASE_DOM"/>
    <property type="match status" value="1"/>
</dbReference>
<reference evidence="8 9" key="1">
    <citation type="submission" date="2019-07" db="EMBL/GenBank/DDBJ databases">
        <title>De Novo Assembly of kiwifruit Actinidia rufa.</title>
        <authorList>
            <person name="Sugita-Konishi S."/>
            <person name="Sato K."/>
            <person name="Mori E."/>
            <person name="Abe Y."/>
            <person name="Kisaki G."/>
            <person name="Hamano K."/>
            <person name="Suezawa K."/>
            <person name="Otani M."/>
            <person name="Fukuda T."/>
            <person name="Manabe T."/>
            <person name="Gomi K."/>
            <person name="Tabuchi M."/>
            <person name="Akimitsu K."/>
            <person name="Kataoka I."/>
        </authorList>
    </citation>
    <scope>NUCLEOTIDE SEQUENCE [LARGE SCALE GENOMIC DNA]</scope>
    <source>
        <strain evidence="9">cv. Fuchu</strain>
    </source>
</reference>
<dbReference type="Pfam" id="PF07714">
    <property type="entry name" value="PK_Tyr_Ser-Thr"/>
    <property type="match status" value="3"/>
</dbReference>
<dbReference type="OrthoDB" id="1720310at2759"/>
<protein>
    <submittedName>
        <fullName evidence="8">Malectin/receptor-like protein kinase family protein</fullName>
    </submittedName>
</protein>
<dbReference type="Proteomes" id="UP000585474">
    <property type="component" value="Unassembled WGS sequence"/>
</dbReference>
<keyword evidence="2" id="KW-0723">Serine/threonine-protein kinase</keyword>
<proteinExistence type="predicted"/>
<dbReference type="Gene3D" id="2.60.120.430">
    <property type="entry name" value="Galactose-binding lectin"/>
    <property type="match status" value="2"/>
</dbReference>
<keyword evidence="9" id="KW-1185">Reference proteome</keyword>
<feature type="domain" description="Protein kinase" evidence="7">
    <location>
        <begin position="568"/>
        <end position="834"/>
    </location>
</feature>
<dbReference type="InterPro" id="IPR024788">
    <property type="entry name" value="Malectin-like_Carb-bd_dom"/>
</dbReference>
<evidence type="ECO:0000256" key="4">
    <source>
        <dbReference type="ARBA" id="ARBA00022741"/>
    </source>
</evidence>
<comment type="caution">
    <text evidence="8">The sequence shown here is derived from an EMBL/GenBank/DDBJ whole genome shotgun (WGS) entry which is preliminary data.</text>
</comment>
<dbReference type="Pfam" id="PF12819">
    <property type="entry name" value="Malectin_like"/>
    <property type="match status" value="1"/>
</dbReference>
<name>A0A7J0H7X8_9ERIC</name>
<sequence length="930" mass="103382">MAPDGREWIGDIGSKLAQLQQWNSKSVTLKAFHQFSDIVHTVPYVSARISRSQFSYTFKVNPGQKYIRLHFYPASYPGFERSKSFFTVKAGPYTLLSNFSASFTADALGLKSFVKEFCLNMGENQALTITLFPHPNSPSGSAYAFINGIEIVSMPTGLYYTQSSVPGSLVVGRTYRFHIENSTALEVVQRLNVGGSSILPSQDSGMFREWSADSNILIESGVLPIIDLGFGYLIRLHFCELEYGIREIGQKKFCILINKQMAEAYADLIEWSGGNGVAVFPHTHLVNLIGYCDEFQEMILVYEYMAHGTLADHIYKFRRNGKGSSSLTWEHKLNICIGAARGLNYLRTDPEYFTSRRLTMKSDVYAFGVVLFEVLCGRTAVDMGLEEEQHSLALWAQHCISAGMIHHIIDPELRTQISPSCLKVFVEIAKKCLCNYSKDWPNMGDVVGSLELALATQASSGSYKEEGAIGVGGADNKKIDGTMQLGGADLQPVECPVFEQDQTPLSNKRAELTITKADQSMALAAKDKDVKRKKVKVKDNGPDGGLPQMEDLYYRFSLAEIQAATNNFDENLVLEAHRFIDTYKGYIFGSVVVVIRKFKPKSDWERGYCWANIEILTKLHHVHLLSPIGLCTDEGEMILLYNYMENGSIGDHLFGMDSDPLPWKKRLEICIGAARGLQYLHSGSGQTIIHCNIHPNKILLDHDWVPKVSYLMVSKALVPSSMASSPGYLDPEYVCAGQMTEKSDVYSLGVVLLNVLSGGKANWHAQEFYGRDLKGLFKSCIKGGCIDRIIDPYLMGKIAPECLREFVKIIWSCLLDQGIKRPSMDDVVERLQFALKLLETLGDHIQFGSEAEGAATEISFKAAVIQAYNDALFNGGGFITTDTGGMSFSTAASCHSEMSYGMRFPSGSYDFEMSCVRLDDSDYYSSNLAR</sequence>
<dbReference type="GO" id="GO:0009506">
    <property type="term" value="C:plasmodesma"/>
    <property type="evidence" value="ECO:0007669"/>
    <property type="project" value="TreeGrafter"/>
</dbReference>
<evidence type="ECO:0000313" key="8">
    <source>
        <dbReference type="EMBL" id="GFZ19217.1"/>
    </source>
</evidence>
<dbReference type="PANTHER" id="PTHR27003">
    <property type="entry name" value="OS07G0166700 PROTEIN"/>
    <property type="match status" value="1"/>
</dbReference>
<dbReference type="GO" id="GO:0005886">
    <property type="term" value="C:plasma membrane"/>
    <property type="evidence" value="ECO:0007669"/>
    <property type="project" value="TreeGrafter"/>
</dbReference>
<dbReference type="GO" id="GO:0004674">
    <property type="term" value="F:protein serine/threonine kinase activity"/>
    <property type="evidence" value="ECO:0007669"/>
    <property type="project" value="UniProtKB-KW"/>
</dbReference>
<dbReference type="InterPro" id="IPR011009">
    <property type="entry name" value="Kinase-like_dom_sf"/>
</dbReference>
<dbReference type="InterPro" id="IPR001245">
    <property type="entry name" value="Ser-Thr/Tyr_kinase_cat_dom"/>
</dbReference>
<keyword evidence="6" id="KW-0325">Glycoprotein</keyword>
<accession>A0A7J0H7X8</accession>
<evidence type="ECO:0000256" key="6">
    <source>
        <dbReference type="ARBA" id="ARBA00023180"/>
    </source>
</evidence>
<keyword evidence="3" id="KW-0808">Transferase</keyword>
<keyword evidence="8" id="KW-0418">Kinase</keyword>